<dbReference type="SUPFAM" id="SSF50729">
    <property type="entry name" value="PH domain-like"/>
    <property type="match status" value="1"/>
</dbReference>
<dbReference type="AlphaFoldDB" id="A0A7Y9C5V9"/>
<proteinExistence type="predicted"/>
<dbReference type="Proteomes" id="UP000535020">
    <property type="component" value="Unassembled WGS sequence"/>
</dbReference>
<name>A0A7Y9C5V9_9FLAO</name>
<comment type="caution">
    <text evidence="2">The sequence shown here is derived from an EMBL/GenBank/DDBJ whole genome shotgun (WGS) entry which is preliminary data.</text>
</comment>
<dbReference type="CDD" id="cd13225">
    <property type="entry name" value="PH-like_bacteria"/>
    <property type="match status" value="1"/>
</dbReference>
<protein>
    <submittedName>
        <fullName evidence="2">PH domain-containing protein</fullName>
    </submittedName>
</protein>
<dbReference type="RefSeq" id="WP_176004424.1">
    <property type="nucleotide sequence ID" value="NZ_JABWMI010000002.1"/>
</dbReference>
<feature type="domain" description="Bacterial Pleckstrin homology" evidence="1">
    <location>
        <begin position="2"/>
        <end position="122"/>
    </location>
</feature>
<organism evidence="2 3">
    <name type="scientific">Flavobacterium agri</name>
    <dbReference type="NCBI Taxonomy" id="2743471"/>
    <lineage>
        <taxon>Bacteria</taxon>
        <taxon>Pseudomonadati</taxon>
        <taxon>Bacteroidota</taxon>
        <taxon>Flavobacteriia</taxon>
        <taxon>Flavobacteriales</taxon>
        <taxon>Flavobacteriaceae</taxon>
        <taxon>Flavobacterium</taxon>
    </lineage>
</organism>
<gene>
    <name evidence="2" type="ORF">HZF10_01625</name>
</gene>
<sequence>MGLFNAILGNASEVSIEAITKEFEPIIVPGENIEKAFKLVRDMFIFTNKRLILVEKQLVGSKTDYLSIPYANVIKFSKESAGLLDLDAELKIWIKDEAEPIKKTFGKGSDNINEVYRILGQHILK</sequence>
<dbReference type="EMBL" id="JACBJI010000001">
    <property type="protein sequence ID" value="NYA69602.1"/>
    <property type="molecule type" value="Genomic_DNA"/>
</dbReference>
<reference evidence="2 3" key="1">
    <citation type="submission" date="2020-07" db="EMBL/GenBank/DDBJ databases">
        <authorList>
            <person name="Sun Q."/>
        </authorList>
    </citation>
    <scope>NUCLEOTIDE SEQUENCE [LARGE SCALE GENOMIC DNA]</scope>
    <source>
        <strain evidence="2 3">MAH-1</strain>
    </source>
</reference>
<accession>A0A7Y9C5V9</accession>
<dbReference type="PANTHER" id="PTHR35796">
    <property type="entry name" value="HYPOTHETICAL CYTOSOLIC PROTEIN"/>
    <property type="match status" value="1"/>
</dbReference>
<dbReference type="Gene3D" id="2.30.29.50">
    <property type="entry name" value="Bacterial Pleckstrin homology domain"/>
    <property type="match status" value="1"/>
</dbReference>
<dbReference type="Pfam" id="PF08000">
    <property type="entry name" value="bPH_1"/>
    <property type="match status" value="1"/>
</dbReference>
<keyword evidence="3" id="KW-1185">Reference proteome</keyword>
<dbReference type="InterPro" id="IPR012544">
    <property type="entry name" value="PHb"/>
</dbReference>
<dbReference type="InterPro" id="IPR037063">
    <property type="entry name" value="PHb_sf"/>
</dbReference>
<evidence type="ECO:0000313" key="3">
    <source>
        <dbReference type="Proteomes" id="UP000535020"/>
    </source>
</evidence>
<evidence type="ECO:0000259" key="1">
    <source>
        <dbReference type="Pfam" id="PF08000"/>
    </source>
</evidence>
<dbReference type="PANTHER" id="PTHR35796:SF3">
    <property type="entry name" value="BHLH DOMAIN-CONTAINING PROTEIN"/>
    <property type="match status" value="1"/>
</dbReference>
<evidence type="ECO:0000313" key="2">
    <source>
        <dbReference type="EMBL" id="NYA69602.1"/>
    </source>
</evidence>